<evidence type="ECO:0000313" key="2">
    <source>
        <dbReference type="Proteomes" id="UP000887226"/>
    </source>
</evidence>
<organism evidence="1 2">
    <name type="scientific">Calycina marina</name>
    <dbReference type="NCBI Taxonomy" id="1763456"/>
    <lineage>
        <taxon>Eukaryota</taxon>
        <taxon>Fungi</taxon>
        <taxon>Dikarya</taxon>
        <taxon>Ascomycota</taxon>
        <taxon>Pezizomycotina</taxon>
        <taxon>Leotiomycetes</taxon>
        <taxon>Helotiales</taxon>
        <taxon>Pezizellaceae</taxon>
        <taxon>Calycina</taxon>
    </lineage>
</organism>
<sequence>PSERWFTATISSTQGVSTTIYYKVLTARLMMNGTVLTRLPRSYEVHQTYQRLVGKKVLDVVPSSMPSMIFEPCNAHC</sequence>
<protein>
    <submittedName>
        <fullName evidence="1">Uncharacterized protein</fullName>
    </submittedName>
</protein>
<dbReference type="OrthoDB" id="3182339at2759"/>
<dbReference type="AlphaFoldDB" id="A0A9P7YWU3"/>
<name>A0A9P7YWU3_9HELO</name>
<gene>
    <name evidence="1" type="ORF">BJ878DRAFT_428673</name>
</gene>
<reference evidence="1" key="1">
    <citation type="journal article" date="2021" name="IMA Fungus">
        <title>Genomic characterization of three marine fungi, including Emericellopsis atlantica sp. nov. with signatures of a generalist lifestyle and marine biomass degradation.</title>
        <authorList>
            <person name="Hagestad O.C."/>
            <person name="Hou L."/>
            <person name="Andersen J.H."/>
            <person name="Hansen E.H."/>
            <person name="Altermark B."/>
            <person name="Li C."/>
            <person name="Kuhnert E."/>
            <person name="Cox R.J."/>
            <person name="Crous P.W."/>
            <person name="Spatafora J.W."/>
            <person name="Lail K."/>
            <person name="Amirebrahimi M."/>
            <person name="Lipzen A."/>
            <person name="Pangilinan J."/>
            <person name="Andreopoulos W."/>
            <person name="Hayes R.D."/>
            <person name="Ng V."/>
            <person name="Grigoriev I.V."/>
            <person name="Jackson S.A."/>
            <person name="Sutton T.D.S."/>
            <person name="Dobson A.D.W."/>
            <person name="Rama T."/>
        </authorList>
    </citation>
    <scope>NUCLEOTIDE SEQUENCE</scope>
    <source>
        <strain evidence="1">TRa3180A</strain>
    </source>
</reference>
<keyword evidence="2" id="KW-1185">Reference proteome</keyword>
<comment type="caution">
    <text evidence="1">The sequence shown here is derived from an EMBL/GenBank/DDBJ whole genome shotgun (WGS) entry which is preliminary data.</text>
</comment>
<proteinExistence type="predicted"/>
<dbReference type="Proteomes" id="UP000887226">
    <property type="component" value="Unassembled WGS sequence"/>
</dbReference>
<accession>A0A9P7YWU3</accession>
<feature type="non-terminal residue" evidence="1">
    <location>
        <position position="1"/>
    </location>
</feature>
<evidence type="ECO:0000313" key="1">
    <source>
        <dbReference type="EMBL" id="KAG9241191.1"/>
    </source>
</evidence>
<dbReference type="EMBL" id="MU254255">
    <property type="protein sequence ID" value="KAG9241191.1"/>
    <property type="molecule type" value="Genomic_DNA"/>
</dbReference>